<dbReference type="InterPro" id="IPR045046">
    <property type="entry name" value="Vps9-like"/>
</dbReference>
<keyword evidence="5" id="KW-1185">Reference proteome</keyword>
<dbReference type="GO" id="GO:0005085">
    <property type="term" value="F:guanyl-nucleotide exchange factor activity"/>
    <property type="evidence" value="ECO:0007669"/>
    <property type="project" value="InterPro"/>
</dbReference>
<dbReference type="InterPro" id="IPR003123">
    <property type="entry name" value="VPS9"/>
</dbReference>
<proteinExistence type="predicted"/>
<feature type="compositionally biased region" description="Low complexity" evidence="1">
    <location>
        <begin position="737"/>
        <end position="754"/>
    </location>
</feature>
<dbReference type="Gene3D" id="1.10.8.10">
    <property type="entry name" value="DNA helicase RuvA subunit, C-terminal domain"/>
    <property type="match status" value="1"/>
</dbReference>
<dbReference type="AlphaFoldDB" id="A0AAV9P5C8"/>
<feature type="region of interest" description="Disordered" evidence="1">
    <location>
        <begin position="595"/>
        <end position="660"/>
    </location>
</feature>
<feature type="compositionally biased region" description="Pro residues" evidence="1">
    <location>
        <begin position="292"/>
        <end position="305"/>
    </location>
</feature>
<dbReference type="InterPro" id="IPR041804">
    <property type="entry name" value="Vps9_CUE"/>
</dbReference>
<feature type="compositionally biased region" description="Basic and acidic residues" evidence="1">
    <location>
        <begin position="42"/>
        <end position="59"/>
    </location>
</feature>
<reference evidence="4 5" key="1">
    <citation type="submission" date="2023-08" db="EMBL/GenBank/DDBJ databases">
        <title>Black Yeasts Isolated from many extreme environments.</title>
        <authorList>
            <person name="Coleine C."/>
            <person name="Stajich J.E."/>
            <person name="Selbmann L."/>
        </authorList>
    </citation>
    <scope>NUCLEOTIDE SEQUENCE [LARGE SCALE GENOMIC DNA]</scope>
    <source>
        <strain evidence="4 5">CCFEE 5935</strain>
    </source>
</reference>
<dbReference type="Pfam" id="PF18151">
    <property type="entry name" value="DUF5601"/>
    <property type="match status" value="1"/>
</dbReference>
<dbReference type="InterPro" id="IPR037191">
    <property type="entry name" value="VPS9_dom_sf"/>
</dbReference>
<dbReference type="PROSITE" id="PS51140">
    <property type="entry name" value="CUE"/>
    <property type="match status" value="1"/>
</dbReference>
<dbReference type="PANTHER" id="PTHR23101">
    <property type="entry name" value="RAB GDP/GTP EXCHANGE FACTOR"/>
    <property type="match status" value="1"/>
</dbReference>
<dbReference type="Pfam" id="PF02845">
    <property type="entry name" value="CUE"/>
    <property type="match status" value="1"/>
</dbReference>
<dbReference type="GO" id="GO:0043130">
    <property type="term" value="F:ubiquitin binding"/>
    <property type="evidence" value="ECO:0007669"/>
    <property type="project" value="InterPro"/>
</dbReference>
<dbReference type="PROSITE" id="PS51205">
    <property type="entry name" value="VPS9"/>
    <property type="match status" value="1"/>
</dbReference>
<dbReference type="InterPro" id="IPR003892">
    <property type="entry name" value="CUE"/>
</dbReference>
<feature type="compositionally biased region" description="Basic and acidic residues" evidence="1">
    <location>
        <begin position="635"/>
        <end position="648"/>
    </location>
</feature>
<dbReference type="Pfam" id="PF02204">
    <property type="entry name" value="VPS9"/>
    <property type="match status" value="1"/>
</dbReference>
<gene>
    <name evidence="4" type="ORF">LTR77_006620</name>
</gene>
<feature type="region of interest" description="Disordered" evidence="1">
    <location>
        <begin position="685"/>
        <end position="754"/>
    </location>
</feature>
<dbReference type="InterPro" id="IPR009060">
    <property type="entry name" value="UBA-like_sf"/>
</dbReference>
<evidence type="ECO:0000313" key="5">
    <source>
        <dbReference type="Proteomes" id="UP001337655"/>
    </source>
</evidence>
<dbReference type="InterPro" id="IPR041545">
    <property type="entry name" value="DUF5601"/>
</dbReference>
<feature type="region of interest" description="Disordered" evidence="1">
    <location>
        <begin position="1"/>
        <end position="306"/>
    </location>
</feature>
<feature type="compositionally biased region" description="Polar residues" evidence="1">
    <location>
        <begin position="279"/>
        <end position="290"/>
    </location>
</feature>
<feature type="compositionally biased region" description="Basic and acidic residues" evidence="1">
    <location>
        <begin position="595"/>
        <end position="604"/>
    </location>
</feature>
<dbReference type="SMART" id="SM00546">
    <property type="entry name" value="CUE"/>
    <property type="match status" value="1"/>
</dbReference>
<dbReference type="SMART" id="SM00167">
    <property type="entry name" value="VPS9"/>
    <property type="match status" value="1"/>
</dbReference>
<dbReference type="GeneID" id="89927960"/>
<dbReference type="SUPFAM" id="SSF109993">
    <property type="entry name" value="VPS9 domain"/>
    <property type="match status" value="1"/>
</dbReference>
<dbReference type="GO" id="GO:0031267">
    <property type="term" value="F:small GTPase binding"/>
    <property type="evidence" value="ECO:0007669"/>
    <property type="project" value="TreeGrafter"/>
</dbReference>
<accession>A0AAV9P5C8</accession>
<name>A0AAV9P5C8_9PEZI</name>
<feature type="compositionally biased region" description="Basic and acidic residues" evidence="1">
    <location>
        <begin position="100"/>
        <end position="137"/>
    </location>
</feature>
<feature type="domain" description="CUE" evidence="2">
    <location>
        <begin position="763"/>
        <end position="806"/>
    </location>
</feature>
<evidence type="ECO:0000313" key="4">
    <source>
        <dbReference type="EMBL" id="KAK5168052.1"/>
    </source>
</evidence>
<dbReference type="CDD" id="cd14369">
    <property type="entry name" value="CUE_VPS9_like"/>
    <property type="match status" value="1"/>
</dbReference>
<dbReference type="GO" id="GO:0005829">
    <property type="term" value="C:cytosol"/>
    <property type="evidence" value="ECO:0007669"/>
    <property type="project" value="TreeGrafter"/>
</dbReference>
<evidence type="ECO:0000256" key="1">
    <source>
        <dbReference type="SAM" id="MobiDB-lite"/>
    </source>
</evidence>
<evidence type="ECO:0000259" key="3">
    <source>
        <dbReference type="PROSITE" id="PS51205"/>
    </source>
</evidence>
<evidence type="ECO:0008006" key="6">
    <source>
        <dbReference type="Google" id="ProtNLM"/>
    </source>
</evidence>
<dbReference type="SUPFAM" id="SSF46934">
    <property type="entry name" value="UBA-like"/>
    <property type="match status" value="1"/>
</dbReference>
<sequence>MSDTAKDHEQINTHDELAIGDAAAPIEIDGQGQGPQDSAQDELQREPVKKDEDPAESKEVMAGQDGAEVTQPANDEEIRMIEGGDQNTEARSPSAEDIEKEASEHLARRAAEMSIDGKDNTSDQQDHGSALPRKDDELPASPPAPPVPAKDIAESSQPQEAEYDEKHPPPNEEPSNDIPEAPQGTMEATGAEIQTIMEQFQNGTGGPASEEIMSPILERQQPILVLPPRTSSLEHREQHGLSPQTTGGSTRSQPFSPQYSGKPPSVSGASLDQVKSDDTQSIASTKTGSMFQPPPPSPDPDPPLPFDFHRFLEQLRHRTADPVARFLRSFLTEFGKKQWMVHEQVKIISDFLEFISKKMAQCEVWRTVSDAEFDNAREGMEKLVMNRLYSQTFSPAIPPVAGSPRKAGTKGGRSAVDAANSHGPGRRGQHQEDIERDEVIALKMKLYGWIEEEHLEIEPINEKGRKFLTMAQKELLKINTYRAPRDKVICVLNACKVIFGFLKNSKGDQSADAFVPLLIYTVLRARPEHLVSNVQYIWRFRNQDKLGGEAGYYMSSLMGVVAFIEGIDRNTIKISQEDFDRNVEQAVSAIAEKNKAEEYEKESHAAAAPTPPLQQRFNEKSTLARPEVTPNNSMDAERSSPRRDGTRERSRHAHQSSTDTVDDFDAVTGLLRTIGKPLSSIGRIFSDDGGNAQQQNPSLRAASTPLPNSGSRGTSPAYPERRPSADGRSRDRSAPERQQAAADAAARQASAETAQAQRVRAQEYKVVVETLQSMFPNLDREVIEDVVRAQEGNVGRAVDACLALSTGS</sequence>
<organism evidence="4 5">
    <name type="scientific">Saxophila tyrrhenica</name>
    <dbReference type="NCBI Taxonomy" id="1690608"/>
    <lineage>
        <taxon>Eukaryota</taxon>
        <taxon>Fungi</taxon>
        <taxon>Dikarya</taxon>
        <taxon>Ascomycota</taxon>
        <taxon>Pezizomycotina</taxon>
        <taxon>Dothideomycetes</taxon>
        <taxon>Dothideomycetidae</taxon>
        <taxon>Mycosphaerellales</taxon>
        <taxon>Extremaceae</taxon>
        <taxon>Saxophila</taxon>
    </lineage>
</organism>
<dbReference type="Gene3D" id="1.10.246.120">
    <property type="match status" value="1"/>
</dbReference>
<feature type="region of interest" description="Disordered" evidence="1">
    <location>
        <begin position="399"/>
        <end position="434"/>
    </location>
</feature>
<dbReference type="PANTHER" id="PTHR23101:SF25">
    <property type="entry name" value="GTPASE-ACTIVATING PROTEIN AND VPS9 DOMAIN-CONTAINING PROTEIN 1"/>
    <property type="match status" value="1"/>
</dbReference>
<dbReference type="RefSeq" id="XP_064657662.1">
    <property type="nucleotide sequence ID" value="XM_064803861.1"/>
</dbReference>
<comment type="caution">
    <text evidence="4">The sequence shown here is derived from an EMBL/GenBank/DDBJ whole genome shotgun (WGS) entry which is preliminary data.</text>
</comment>
<evidence type="ECO:0000259" key="2">
    <source>
        <dbReference type="PROSITE" id="PS51140"/>
    </source>
</evidence>
<feature type="compositionally biased region" description="Basic and acidic residues" evidence="1">
    <location>
        <begin position="719"/>
        <end position="735"/>
    </location>
</feature>
<feature type="compositionally biased region" description="Basic and acidic residues" evidence="1">
    <location>
        <begin position="1"/>
        <end position="17"/>
    </location>
</feature>
<dbReference type="GO" id="GO:0016192">
    <property type="term" value="P:vesicle-mediated transport"/>
    <property type="evidence" value="ECO:0007669"/>
    <property type="project" value="InterPro"/>
</dbReference>
<dbReference type="Gene3D" id="1.20.1050.80">
    <property type="entry name" value="VPS9 domain"/>
    <property type="match status" value="1"/>
</dbReference>
<protein>
    <recommendedName>
        <fullName evidence="6">Vacuolar protein sorting-associated protein 9a</fullName>
    </recommendedName>
</protein>
<dbReference type="Proteomes" id="UP001337655">
    <property type="component" value="Unassembled WGS sequence"/>
</dbReference>
<feature type="domain" description="VPS9" evidence="3">
    <location>
        <begin position="434"/>
        <end position="573"/>
    </location>
</feature>
<dbReference type="GO" id="GO:0030139">
    <property type="term" value="C:endocytic vesicle"/>
    <property type="evidence" value="ECO:0007669"/>
    <property type="project" value="TreeGrafter"/>
</dbReference>
<dbReference type="EMBL" id="JAVRRT010000010">
    <property type="protein sequence ID" value="KAK5168052.1"/>
    <property type="molecule type" value="Genomic_DNA"/>
</dbReference>
<feature type="compositionally biased region" description="Polar residues" evidence="1">
    <location>
        <begin position="705"/>
        <end position="714"/>
    </location>
</feature>
<feature type="compositionally biased region" description="Polar residues" evidence="1">
    <location>
        <begin position="241"/>
        <end position="259"/>
    </location>
</feature>